<dbReference type="Gene3D" id="3.30.40.10">
    <property type="entry name" value="Zinc/RING finger domain, C3HC4 (zinc finger)"/>
    <property type="match status" value="1"/>
</dbReference>
<dbReference type="OrthoDB" id="8062037at2759"/>
<keyword evidence="1" id="KW-0862">Zinc</keyword>
<dbReference type="CDD" id="cd16461">
    <property type="entry name" value="RING-H2_EL5-like"/>
    <property type="match status" value="1"/>
</dbReference>
<accession>A0A3S3PC71</accession>
<dbReference type="PANTHER" id="PTHR47035:SF4">
    <property type="entry name" value="OS02G0676500 PROTEIN"/>
    <property type="match status" value="1"/>
</dbReference>
<evidence type="ECO:0000313" key="5">
    <source>
        <dbReference type="EMBL" id="RWR87593.1"/>
    </source>
</evidence>
<keyword evidence="6" id="KW-1185">Reference proteome</keyword>
<dbReference type="EMBL" id="QPKB01000006">
    <property type="protein sequence ID" value="RWR87593.1"/>
    <property type="molecule type" value="Genomic_DNA"/>
</dbReference>
<gene>
    <name evidence="5" type="ORF">CKAN_01654400</name>
</gene>
<feature type="transmembrane region" description="Helical" evidence="3">
    <location>
        <begin position="6"/>
        <end position="30"/>
    </location>
</feature>
<dbReference type="PANTHER" id="PTHR47035">
    <property type="entry name" value="OS11G0150450 PROTEIN"/>
    <property type="match status" value="1"/>
</dbReference>
<feature type="region of interest" description="Disordered" evidence="2">
    <location>
        <begin position="161"/>
        <end position="204"/>
    </location>
</feature>
<keyword evidence="3" id="KW-1133">Transmembrane helix</keyword>
<protein>
    <submittedName>
        <fullName evidence="5">RING-H2 finger protein ATL7 isoform X1</fullName>
    </submittedName>
</protein>
<keyword evidence="1" id="KW-0863">Zinc-finger</keyword>
<comment type="caution">
    <text evidence="5">The sequence shown here is derived from an EMBL/GenBank/DDBJ whole genome shotgun (WGS) entry which is preliminary data.</text>
</comment>
<evidence type="ECO:0000259" key="4">
    <source>
        <dbReference type="PROSITE" id="PS50089"/>
    </source>
</evidence>
<evidence type="ECO:0000256" key="1">
    <source>
        <dbReference type="PROSITE-ProRule" id="PRU00175"/>
    </source>
</evidence>
<keyword evidence="1" id="KW-0479">Metal-binding</keyword>
<dbReference type="GO" id="GO:0008270">
    <property type="term" value="F:zinc ion binding"/>
    <property type="evidence" value="ECO:0007669"/>
    <property type="project" value="UniProtKB-KW"/>
</dbReference>
<dbReference type="STRING" id="337451.A0A3S3PC71"/>
<dbReference type="InterPro" id="IPR053070">
    <property type="entry name" value="RING-type_E3_ubiquitin-ligase"/>
</dbReference>
<dbReference type="Pfam" id="PF13639">
    <property type="entry name" value="zf-RING_2"/>
    <property type="match status" value="1"/>
</dbReference>
<keyword evidence="3" id="KW-0472">Membrane</keyword>
<dbReference type="InterPro" id="IPR001841">
    <property type="entry name" value="Znf_RING"/>
</dbReference>
<dbReference type="FunFam" id="3.30.40.10:FF:000971">
    <property type="entry name" value="Putative RING zinc finger domain superfamily protein"/>
    <property type="match status" value="1"/>
</dbReference>
<proteinExistence type="predicted"/>
<name>A0A3S3PC71_9MAGN</name>
<dbReference type="InterPro" id="IPR013083">
    <property type="entry name" value="Znf_RING/FYVE/PHD"/>
</dbReference>
<dbReference type="AlphaFoldDB" id="A0A3S3PC71"/>
<dbReference type="PROSITE" id="PS50089">
    <property type="entry name" value="ZF_RING_2"/>
    <property type="match status" value="1"/>
</dbReference>
<dbReference type="Proteomes" id="UP000283530">
    <property type="component" value="Unassembled WGS sequence"/>
</dbReference>
<dbReference type="SUPFAM" id="SSF57850">
    <property type="entry name" value="RING/U-box"/>
    <property type="match status" value="1"/>
</dbReference>
<evidence type="ECO:0000256" key="3">
    <source>
        <dbReference type="SAM" id="Phobius"/>
    </source>
</evidence>
<evidence type="ECO:0000313" key="6">
    <source>
        <dbReference type="Proteomes" id="UP000283530"/>
    </source>
</evidence>
<feature type="domain" description="RING-type" evidence="4">
    <location>
        <begin position="88"/>
        <end position="130"/>
    </location>
</feature>
<dbReference type="SMART" id="SM00184">
    <property type="entry name" value="RING"/>
    <property type="match status" value="1"/>
</dbReference>
<sequence length="204" mass="23067">MLSSGMNLITTVIGFGMSVTFIIFVCTRLICGRIRAIESRASAPTAFESEFRSEPEHIINGLEPVIIAAFPTMKFNRDAFRSREDAQCSICLGEYQDKEILRIMPVCGHNFHVSCIDTWLQQQSTCPVCRLPLRDSVEAKHMISSMFSAILESRDSAEDESERSYQWLLPNQVHSSDAESNQEHRVSVPTNLEPTHAQEAETRR</sequence>
<reference evidence="5 6" key="1">
    <citation type="journal article" date="2019" name="Nat. Plants">
        <title>Stout camphor tree genome fills gaps in understanding of flowering plant genome evolution.</title>
        <authorList>
            <person name="Chaw S.M."/>
            <person name="Liu Y.C."/>
            <person name="Wu Y.W."/>
            <person name="Wang H.Y."/>
            <person name="Lin C.I."/>
            <person name="Wu C.S."/>
            <person name="Ke H.M."/>
            <person name="Chang L.Y."/>
            <person name="Hsu C.Y."/>
            <person name="Yang H.T."/>
            <person name="Sudianto E."/>
            <person name="Hsu M.H."/>
            <person name="Wu K.P."/>
            <person name="Wang L.N."/>
            <person name="Leebens-Mack J.H."/>
            <person name="Tsai I.J."/>
        </authorList>
    </citation>
    <scope>NUCLEOTIDE SEQUENCE [LARGE SCALE GENOMIC DNA]</scope>
    <source>
        <strain evidence="6">cv. Chaw 1501</strain>
        <tissue evidence="5">Young leaves</tissue>
    </source>
</reference>
<keyword evidence="3" id="KW-0812">Transmembrane</keyword>
<organism evidence="5 6">
    <name type="scientific">Cinnamomum micranthum f. kanehirae</name>
    <dbReference type="NCBI Taxonomy" id="337451"/>
    <lineage>
        <taxon>Eukaryota</taxon>
        <taxon>Viridiplantae</taxon>
        <taxon>Streptophyta</taxon>
        <taxon>Embryophyta</taxon>
        <taxon>Tracheophyta</taxon>
        <taxon>Spermatophyta</taxon>
        <taxon>Magnoliopsida</taxon>
        <taxon>Magnoliidae</taxon>
        <taxon>Laurales</taxon>
        <taxon>Lauraceae</taxon>
        <taxon>Cinnamomum</taxon>
    </lineage>
</organism>
<evidence type="ECO:0000256" key="2">
    <source>
        <dbReference type="SAM" id="MobiDB-lite"/>
    </source>
</evidence>